<organism evidence="1 2">
    <name type="scientific">Chitinophaga eiseniae</name>
    <dbReference type="NCBI Taxonomy" id="634771"/>
    <lineage>
        <taxon>Bacteria</taxon>
        <taxon>Pseudomonadati</taxon>
        <taxon>Bacteroidota</taxon>
        <taxon>Chitinophagia</taxon>
        <taxon>Chitinophagales</taxon>
        <taxon>Chitinophagaceae</taxon>
        <taxon>Chitinophaga</taxon>
    </lineage>
</organism>
<dbReference type="EMBL" id="JABAHZ010000009">
    <property type="protein sequence ID" value="NLR82281.1"/>
    <property type="molecule type" value="Genomic_DNA"/>
</dbReference>
<proteinExistence type="predicted"/>
<protein>
    <submittedName>
        <fullName evidence="1">Uncharacterized protein</fullName>
    </submittedName>
</protein>
<evidence type="ECO:0000313" key="1">
    <source>
        <dbReference type="EMBL" id="NLR82281.1"/>
    </source>
</evidence>
<name>A0A847SK59_9BACT</name>
<dbReference type="Proteomes" id="UP000552864">
    <property type="component" value="Unassembled WGS sequence"/>
</dbReference>
<accession>A0A847SK59</accession>
<sequence length="359" mass="41419">MEVPLCNLCKIKPATQTGSHIFSWSLIRSLVNKEGIRERENEVVFSFSEAFVKTYIGRQQSAEEKVIPIKGRPLNEEEIEETENENPFISDNILCPECEHMLSVLESVVNERVLTKTRKHIVKNTGGYDKIAIQDGDPLRLFIYSLAWRGAITGINNFEMLPEHSEILRNILHKSLSSNRTELLKNIEQHSNLVRSISLLIAFLEVHGKNDNFIYCSLSYKPYAMILNDLSFQIFFDDAPDNSFDPEFMGINNVIKKDELLMKNEANFEVAILSNQVRMQVNRNLNSAMKDIILKPAIELFSLAFQKFIQRLPHREEVQLFIQNVIKRGDHKLENYTPKDFVEAASETMLQLFPERSKP</sequence>
<keyword evidence="2" id="KW-1185">Reference proteome</keyword>
<gene>
    <name evidence="1" type="ORF">HGH91_26935</name>
</gene>
<reference evidence="1 2" key="1">
    <citation type="submission" date="2020-04" db="EMBL/GenBank/DDBJ databases">
        <authorList>
            <person name="Yin C."/>
        </authorList>
    </citation>
    <scope>NUCLEOTIDE SEQUENCE [LARGE SCALE GENOMIC DNA]</scope>
    <source>
        <strain evidence="1 2">Ak56</strain>
    </source>
</reference>
<evidence type="ECO:0000313" key="2">
    <source>
        <dbReference type="Proteomes" id="UP000552864"/>
    </source>
</evidence>
<dbReference type="RefSeq" id="WP_168742224.1">
    <property type="nucleotide sequence ID" value="NZ_JABAHZ010000009.1"/>
</dbReference>
<comment type="caution">
    <text evidence="1">The sequence shown here is derived from an EMBL/GenBank/DDBJ whole genome shotgun (WGS) entry which is preliminary data.</text>
</comment>
<dbReference type="AlphaFoldDB" id="A0A847SK59"/>